<dbReference type="Pfam" id="PF00078">
    <property type="entry name" value="RVT_1"/>
    <property type="match status" value="1"/>
</dbReference>
<protein>
    <submittedName>
        <fullName evidence="1">Uncharacterized protein</fullName>
    </submittedName>
</protein>
<dbReference type="InterPro" id="IPR000477">
    <property type="entry name" value="RT_dom"/>
</dbReference>
<evidence type="ECO:0000313" key="1">
    <source>
        <dbReference type="EMBL" id="CAB4038388.1"/>
    </source>
</evidence>
<reference evidence="1" key="1">
    <citation type="submission" date="2020-04" db="EMBL/GenBank/DDBJ databases">
        <authorList>
            <person name="Alioto T."/>
            <person name="Alioto T."/>
            <person name="Gomez Garrido J."/>
        </authorList>
    </citation>
    <scope>NUCLEOTIDE SEQUENCE</scope>
    <source>
        <strain evidence="1">A484AB</strain>
    </source>
</reference>
<dbReference type="Proteomes" id="UP001152795">
    <property type="component" value="Unassembled WGS sequence"/>
</dbReference>
<accession>A0A6S7K4J2</accession>
<evidence type="ECO:0000313" key="2">
    <source>
        <dbReference type="Proteomes" id="UP001152795"/>
    </source>
</evidence>
<comment type="caution">
    <text evidence="1">The sequence shown here is derived from an EMBL/GenBank/DDBJ whole genome shotgun (WGS) entry which is preliminary data.</text>
</comment>
<dbReference type="EMBL" id="CACRXK020024151">
    <property type="protein sequence ID" value="CAB4038388.1"/>
    <property type="molecule type" value="Genomic_DNA"/>
</dbReference>
<gene>
    <name evidence="1" type="ORF">PACLA_8A080121</name>
</gene>
<proteinExistence type="predicted"/>
<organism evidence="1 2">
    <name type="scientific">Paramuricea clavata</name>
    <name type="common">Red gorgonian</name>
    <name type="synonym">Violescent sea-whip</name>
    <dbReference type="NCBI Taxonomy" id="317549"/>
    <lineage>
        <taxon>Eukaryota</taxon>
        <taxon>Metazoa</taxon>
        <taxon>Cnidaria</taxon>
        <taxon>Anthozoa</taxon>
        <taxon>Octocorallia</taxon>
        <taxon>Malacalcyonacea</taxon>
        <taxon>Plexauridae</taxon>
        <taxon>Paramuricea</taxon>
    </lineage>
</organism>
<dbReference type="SUPFAM" id="SSF56672">
    <property type="entry name" value="DNA/RNA polymerases"/>
    <property type="match status" value="1"/>
</dbReference>
<dbReference type="AlphaFoldDB" id="A0A6S7K4J2"/>
<dbReference type="PANTHER" id="PTHR19446">
    <property type="entry name" value="REVERSE TRANSCRIPTASES"/>
    <property type="match status" value="1"/>
</dbReference>
<sequence length="147" mass="16376">ELSKLKTNKATGLDGISAKLLKDSVCVIAPTLTKIFNLSLRCGAFPDIWKKGKVTPIYKTGDPTSSNNYRPITILPTLSKLLERIVHRQIYNYLQEHTLLASQQFGFRSKLSTTVALAHFTEQVLVNLDNKKITGAVSIDLRKAFDT</sequence>
<name>A0A6S7K4J2_PARCT</name>
<keyword evidence="2" id="KW-1185">Reference proteome</keyword>
<feature type="non-terminal residue" evidence="1">
    <location>
        <position position="1"/>
    </location>
</feature>
<dbReference type="PROSITE" id="PS50878">
    <property type="entry name" value="RT_POL"/>
    <property type="match status" value="1"/>
</dbReference>
<feature type="non-terminal residue" evidence="1">
    <location>
        <position position="147"/>
    </location>
</feature>
<dbReference type="OrthoDB" id="5985125at2759"/>
<dbReference type="InterPro" id="IPR043502">
    <property type="entry name" value="DNA/RNA_pol_sf"/>
</dbReference>